<dbReference type="AlphaFoldDB" id="A0A1X0R887"/>
<dbReference type="VEuPathDB" id="FungiDB:BCV72DRAFT_204126"/>
<protein>
    <submittedName>
        <fullName evidence="1">Uncharacterized protein</fullName>
    </submittedName>
</protein>
<evidence type="ECO:0000313" key="1">
    <source>
        <dbReference type="EMBL" id="ORE08186.1"/>
    </source>
</evidence>
<dbReference type="Proteomes" id="UP000242414">
    <property type="component" value="Unassembled WGS sequence"/>
</dbReference>
<proteinExistence type="predicted"/>
<name>A0A1X0R887_RHIZD</name>
<reference evidence="1" key="1">
    <citation type="journal article" date="2016" name="Proc. Natl. Acad. Sci. U.S.A.">
        <title>Lipid metabolic changes in an early divergent fungus govern the establishment of a mutualistic symbiosis with endobacteria.</title>
        <authorList>
            <person name="Lastovetsky O.A."/>
            <person name="Gaspar M.L."/>
            <person name="Mondo S.J."/>
            <person name="LaButti K.M."/>
            <person name="Sandor L."/>
            <person name="Grigoriev I.V."/>
            <person name="Henry S.A."/>
            <person name="Pawlowska T.E."/>
        </authorList>
    </citation>
    <scope>NUCLEOTIDE SEQUENCE [LARGE SCALE GENOMIC DNA]</scope>
    <source>
        <strain evidence="1">ATCC 52814</strain>
    </source>
</reference>
<dbReference type="EMBL" id="KV921892">
    <property type="protein sequence ID" value="ORE08186.1"/>
    <property type="molecule type" value="Genomic_DNA"/>
</dbReference>
<sequence length="160" mass="17942">MTVDAPKLNPLYAYLGLSPESIDIQSYLGTDSASTISTVQQYTYHAYKSEGISLGFIKSSDNSLILDSIDIYNAQTHDGFQPFTRPQDLPCGLKRDMQGHEIVALLGEPDRKGGGGRTRTPCWIEYLFKTDSKRESGMVIQLHGVEWEDREMGWTSLVLY</sequence>
<accession>A0A1X0R887</accession>
<dbReference type="OrthoDB" id="2224399at2759"/>
<gene>
    <name evidence="1" type="ORF">BCV72DRAFT_204126</name>
</gene>
<organism evidence="1">
    <name type="scientific">Rhizopus microsporus var. microsporus</name>
    <dbReference type="NCBI Taxonomy" id="86635"/>
    <lineage>
        <taxon>Eukaryota</taxon>
        <taxon>Fungi</taxon>
        <taxon>Fungi incertae sedis</taxon>
        <taxon>Mucoromycota</taxon>
        <taxon>Mucoromycotina</taxon>
        <taxon>Mucoromycetes</taxon>
        <taxon>Mucorales</taxon>
        <taxon>Mucorineae</taxon>
        <taxon>Rhizopodaceae</taxon>
        <taxon>Rhizopus</taxon>
    </lineage>
</organism>